<protein>
    <submittedName>
        <fullName evidence="2">Uncharacterized protein</fullName>
    </submittedName>
</protein>
<name>A0A2G8KRD5_STIJA</name>
<evidence type="ECO:0000256" key="1">
    <source>
        <dbReference type="SAM" id="MobiDB-lite"/>
    </source>
</evidence>
<dbReference type="EMBL" id="MRZV01000414">
    <property type="protein sequence ID" value="PIK50569.1"/>
    <property type="molecule type" value="Genomic_DNA"/>
</dbReference>
<reference evidence="2 3" key="1">
    <citation type="journal article" date="2017" name="PLoS Biol.">
        <title>The sea cucumber genome provides insights into morphological evolution and visceral regeneration.</title>
        <authorList>
            <person name="Zhang X."/>
            <person name="Sun L."/>
            <person name="Yuan J."/>
            <person name="Sun Y."/>
            <person name="Gao Y."/>
            <person name="Zhang L."/>
            <person name="Li S."/>
            <person name="Dai H."/>
            <person name="Hamel J.F."/>
            <person name="Liu C."/>
            <person name="Yu Y."/>
            <person name="Liu S."/>
            <person name="Lin W."/>
            <person name="Guo K."/>
            <person name="Jin S."/>
            <person name="Xu P."/>
            <person name="Storey K.B."/>
            <person name="Huan P."/>
            <person name="Zhang T."/>
            <person name="Zhou Y."/>
            <person name="Zhang J."/>
            <person name="Lin C."/>
            <person name="Li X."/>
            <person name="Xing L."/>
            <person name="Huo D."/>
            <person name="Sun M."/>
            <person name="Wang L."/>
            <person name="Mercier A."/>
            <person name="Li F."/>
            <person name="Yang H."/>
            <person name="Xiang J."/>
        </authorList>
    </citation>
    <scope>NUCLEOTIDE SEQUENCE [LARGE SCALE GENOMIC DNA]</scope>
    <source>
        <strain evidence="2">Shaxun</strain>
        <tissue evidence="2">Muscle</tissue>
    </source>
</reference>
<proteinExistence type="predicted"/>
<feature type="region of interest" description="Disordered" evidence="1">
    <location>
        <begin position="73"/>
        <end position="92"/>
    </location>
</feature>
<dbReference type="AlphaFoldDB" id="A0A2G8KRD5"/>
<sequence>MFKKSWNTFKLARSSGEISSLADSASLSFNRRVFGQGIEITIRFMITEVATKYKDFTNKKNISIARNSLDNTSEDETTYAPPATKRQQRLLSQPGQASATRILPREYIFILYQHQNYVAKAVTNLSETGKLAAETGNTCPMLNVGCRKTIKVSSRAEQ</sequence>
<keyword evidence="3" id="KW-1185">Reference proteome</keyword>
<evidence type="ECO:0000313" key="2">
    <source>
        <dbReference type="EMBL" id="PIK50569.1"/>
    </source>
</evidence>
<accession>A0A2G8KRD5</accession>
<gene>
    <name evidence="2" type="ORF">BSL78_12548</name>
</gene>
<comment type="caution">
    <text evidence="2">The sequence shown here is derived from an EMBL/GenBank/DDBJ whole genome shotgun (WGS) entry which is preliminary data.</text>
</comment>
<dbReference type="Proteomes" id="UP000230750">
    <property type="component" value="Unassembled WGS sequence"/>
</dbReference>
<organism evidence="2 3">
    <name type="scientific">Stichopus japonicus</name>
    <name type="common">Sea cucumber</name>
    <dbReference type="NCBI Taxonomy" id="307972"/>
    <lineage>
        <taxon>Eukaryota</taxon>
        <taxon>Metazoa</taxon>
        <taxon>Echinodermata</taxon>
        <taxon>Eleutherozoa</taxon>
        <taxon>Echinozoa</taxon>
        <taxon>Holothuroidea</taxon>
        <taxon>Aspidochirotacea</taxon>
        <taxon>Aspidochirotida</taxon>
        <taxon>Stichopodidae</taxon>
        <taxon>Apostichopus</taxon>
    </lineage>
</organism>
<evidence type="ECO:0000313" key="3">
    <source>
        <dbReference type="Proteomes" id="UP000230750"/>
    </source>
</evidence>